<evidence type="ECO:0000313" key="1">
    <source>
        <dbReference type="EMBL" id="QDT15226.1"/>
    </source>
</evidence>
<dbReference type="KEGG" id="acaf:CA12_13080"/>
<evidence type="ECO:0000313" key="2">
    <source>
        <dbReference type="Proteomes" id="UP000318741"/>
    </source>
</evidence>
<name>A0A517P764_9PLAN</name>
<protein>
    <submittedName>
        <fullName evidence="1">Uncharacterized protein</fullName>
    </submittedName>
</protein>
<dbReference type="EMBL" id="CP036265">
    <property type="protein sequence ID" value="QDT15226.1"/>
    <property type="molecule type" value="Genomic_DNA"/>
</dbReference>
<keyword evidence="2" id="KW-1185">Reference proteome</keyword>
<dbReference type="Proteomes" id="UP000318741">
    <property type="component" value="Chromosome"/>
</dbReference>
<reference evidence="1 2" key="1">
    <citation type="submission" date="2019-02" db="EMBL/GenBank/DDBJ databases">
        <title>Deep-cultivation of Planctomycetes and their phenomic and genomic characterization uncovers novel biology.</title>
        <authorList>
            <person name="Wiegand S."/>
            <person name="Jogler M."/>
            <person name="Boedeker C."/>
            <person name="Pinto D."/>
            <person name="Vollmers J."/>
            <person name="Rivas-Marin E."/>
            <person name="Kohn T."/>
            <person name="Peeters S.H."/>
            <person name="Heuer A."/>
            <person name="Rast P."/>
            <person name="Oberbeckmann S."/>
            <person name="Bunk B."/>
            <person name="Jeske O."/>
            <person name="Meyerdierks A."/>
            <person name="Storesund J.E."/>
            <person name="Kallscheuer N."/>
            <person name="Luecker S."/>
            <person name="Lage O.M."/>
            <person name="Pohl T."/>
            <person name="Merkel B.J."/>
            <person name="Hornburger P."/>
            <person name="Mueller R.-W."/>
            <person name="Bruemmer F."/>
            <person name="Labrenz M."/>
            <person name="Spormann A.M."/>
            <person name="Op den Camp H."/>
            <person name="Overmann J."/>
            <person name="Amann R."/>
            <person name="Jetten M.S.M."/>
            <person name="Mascher T."/>
            <person name="Medema M.H."/>
            <person name="Devos D.P."/>
            <person name="Kaster A.-K."/>
            <person name="Ovreas L."/>
            <person name="Rohde M."/>
            <person name="Galperin M.Y."/>
            <person name="Jogler C."/>
        </authorList>
    </citation>
    <scope>NUCLEOTIDE SEQUENCE [LARGE SCALE GENOMIC DNA]</scope>
    <source>
        <strain evidence="1 2">CA12</strain>
    </source>
</reference>
<organism evidence="1 2">
    <name type="scientific">Alienimonas californiensis</name>
    <dbReference type="NCBI Taxonomy" id="2527989"/>
    <lineage>
        <taxon>Bacteria</taxon>
        <taxon>Pseudomonadati</taxon>
        <taxon>Planctomycetota</taxon>
        <taxon>Planctomycetia</taxon>
        <taxon>Planctomycetales</taxon>
        <taxon>Planctomycetaceae</taxon>
        <taxon>Alienimonas</taxon>
    </lineage>
</organism>
<sequence length="185" mass="21083">MLKFAALDADLQPVPHQYGNVYQRDDFGPGGRVWAGVDGGGIATLDALAAAFPSERYWVLYVLLVSHAGREPGRYESPLIESREDLQLFLWSFQEFFEEDGRHGIWVGTPDGPHLLVYDRHERLFAYGDADRFEMILKTRGFTPGEVQIPAPHHHGYDPARVDEEDAVMEYWAWNHTPLQPDDDT</sequence>
<dbReference type="OrthoDB" id="7823054at2"/>
<dbReference type="AlphaFoldDB" id="A0A517P764"/>
<accession>A0A517P764</accession>
<proteinExistence type="predicted"/>
<gene>
    <name evidence="1" type="ORF">CA12_13080</name>
</gene>
<dbReference type="RefSeq" id="WP_145358044.1">
    <property type="nucleotide sequence ID" value="NZ_CP036265.1"/>
</dbReference>